<dbReference type="Proteomes" id="UP000069443">
    <property type="component" value="Unassembled WGS sequence"/>
</dbReference>
<dbReference type="GO" id="GO:0032259">
    <property type="term" value="P:methylation"/>
    <property type="evidence" value="ECO:0007669"/>
    <property type="project" value="UniProtKB-KW"/>
</dbReference>
<protein>
    <submittedName>
        <fullName evidence="6">Isoprenylcysteine carboxyl methyltransferase</fullName>
    </submittedName>
</protein>
<keyword evidence="2 5" id="KW-0812">Transmembrane</keyword>
<feature type="transmembrane region" description="Helical" evidence="5">
    <location>
        <begin position="131"/>
        <end position="153"/>
    </location>
</feature>
<sequence length="169" mass="18309">MALIAMRGFLTLILLVAVERVAELVVSNRNLEWSKAHGGKEFGAGHYPVMVALHTGLLVGAVAEARARRRWVWPAFWVVVAAQALRWWCITTLGKQWNTRVVVVPGAARVTGGPYRVIPHPNYVAVVLEGAALPLVGGAWVTALIFSAANAALLRTRIRVENAALQSLS</sequence>
<reference evidence="7" key="1">
    <citation type="journal article" date="2016" name="Genome Announc.">
        <title>Draft Genome Sequences of Five Rapidly Growing Mycobacterium Species, M. thermoresistibile, M. fortuitum subsp. acetamidolyticum, M. canariasense, M. brisbanense, and M. novocastrense.</title>
        <authorList>
            <person name="Katahira K."/>
            <person name="Ogura Y."/>
            <person name="Gotoh Y."/>
            <person name="Hayashi T."/>
        </authorList>
    </citation>
    <scope>NUCLEOTIDE SEQUENCE [LARGE SCALE GENOMIC DNA]</scope>
    <source>
        <strain evidence="7">JCM15298</strain>
    </source>
</reference>
<keyword evidence="3 5" id="KW-1133">Transmembrane helix</keyword>
<evidence type="ECO:0000256" key="3">
    <source>
        <dbReference type="ARBA" id="ARBA00022989"/>
    </source>
</evidence>
<feature type="transmembrane region" description="Helical" evidence="5">
    <location>
        <begin position="71"/>
        <end position="88"/>
    </location>
</feature>
<keyword evidence="6" id="KW-0808">Transferase</keyword>
<proteinExistence type="predicted"/>
<dbReference type="Pfam" id="PF04140">
    <property type="entry name" value="ICMT"/>
    <property type="match status" value="1"/>
</dbReference>
<dbReference type="STRING" id="228230.RMCC_4745"/>
<comment type="subcellular location">
    <subcellularLocation>
        <location evidence="1">Membrane</location>
        <topology evidence="1">Multi-pass membrane protein</topology>
    </subcellularLocation>
</comment>
<evidence type="ECO:0000256" key="2">
    <source>
        <dbReference type="ARBA" id="ARBA00022692"/>
    </source>
</evidence>
<dbReference type="Gene3D" id="1.20.120.1630">
    <property type="match status" value="1"/>
</dbReference>
<comment type="caution">
    <text evidence="6">The sequence shown here is derived from an EMBL/GenBank/DDBJ whole genome shotgun (WGS) entry which is preliminary data.</text>
</comment>
<dbReference type="AlphaFoldDB" id="A0A100WH38"/>
<keyword evidence="7" id="KW-1185">Reference proteome</keyword>
<evidence type="ECO:0000256" key="4">
    <source>
        <dbReference type="ARBA" id="ARBA00023136"/>
    </source>
</evidence>
<dbReference type="InterPro" id="IPR007269">
    <property type="entry name" value="ICMT_MeTrfase"/>
</dbReference>
<organism evidence="6 7">
    <name type="scientific">Mycolicibacterium canariasense</name>
    <name type="common">Mycobacterium canariasense</name>
    <dbReference type="NCBI Taxonomy" id="228230"/>
    <lineage>
        <taxon>Bacteria</taxon>
        <taxon>Bacillati</taxon>
        <taxon>Actinomycetota</taxon>
        <taxon>Actinomycetes</taxon>
        <taxon>Mycobacteriales</taxon>
        <taxon>Mycobacteriaceae</taxon>
        <taxon>Mycolicibacterium</taxon>
    </lineage>
</organism>
<dbReference type="EMBL" id="BCSY01000076">
    <property type="protein sequence ID" value="GAS97779.1"/>
    <property type="molecule type" value="Genomic_DNA"/>
</dbReference>
<evidence type="ECO:0000256" key="5">
    <source>
        <dbReference type="SAM" id="Phobius"/>
    </source>
</evidence>
<name>A0A100WH38_MYCCR</name>
<evidence type="ECO:0000313" key="6">
    <source>
        <dbReference type="EMBL" id="GAS97779.1"/>
    </source>
</evidence>
<gene>
    <name evidence="6" type="ORF">RMCC_4745</name>
</gene>
<dbReference type="GO" id="GO:0016020">
    <property type="term" value="C:membrane"/>
    <property type="evidence" value="ECO:0007669"/>
    <property type="project" value="UniProtKB-SubCell"/>
</dbReference>
<keyword evidence="4 5" id="KW-0472">Membrane</keyword>
<keyword evidence="6" id="KW-0489">Methyltransferase</keyword>
<feature type="transmembrane region" description="Helical" evidence="5">
    <location>
        <begin position="46"/>
        <end position="64"/>
    </location>
</feature>
<evidence type="ECO:0000313" key="7">
    <source>
        <dbReference type="Proteomes" id="UP000069443"/>
    </source>
</evidence>
<evidence type="ECO:0000256" key="1">
    <source>
        <dbReference type="ARBA" id="ARBA00004141"/>
    </source>
</evidence>
<dbReference type="GO" id="GO:0004671">
    <property type="term" value="F:protein C-terminal S-isoprenylcysteine carboxyl O-methyltransferase activity"/>
    <property type="evidence" value="ECO:0007669"/>
    <property type="project" value="InterPro"/>
</dbReference>
<accession>A0A100WH38</accession>
<reference evidence="7" key="2">
    <citation type="submission" date="2016-02" db="EMBL/GenBank/DDBJ databases">
        <title>Draft genome sequence of five rapidly growing Mycobacterium species.</title>
        <authorList>
            <person name="Katahira K."/>
            <person name="Gotou Y."/>
            <person name="Iida K."/>
            <person name="Ogura Y."/>
            <person name="Hayashi T."/>
        </authorList>
    </citation>
    <scope>NUCLEOTIDE SEQUENCE [LARGE SCALE GENOMIC DNA]</scope>
    <source>
        <strain evidence="7">JCM15298</strain>
    </source>
</reference>